<dbReference type="InterPro" id="IPR012506">
    <property type="entry name" value="TMEM86B-like"/>
</dbReference>
<feature type="transmembrane region" description="Helical" evidence="6">
    <location>
        <begin position="181"/>
        <end position="201"/>
    </location>
</feature>
<reference evidence="7 8" key="2">
    <citation type="submission" date="2018-12" db="EMBL/GenBank/DDBJ databases">
        <title>Rhizobacter gummiphilus sp. nov., a rubber-degrading bacterium isolated from the soil of a botanical garden in Japan.</title>
        <authorList>
            <person name="Shunsuke S.S."/>
        </authorList>
    </citation>
    <scope>NUCLEOTIDE SEQUENCE [LARGE SCALE GENOMIC DNA]</scope>
    <source>
        <strain evidence="7 8">S-16</strain>
    </source>
</reference>
<reference evidence="7 8" key="1">
    <citation type="submission" date="2018-08" db="EMBL/GenBank/DDBJ databases">
        <authorList>
            <person name="Khan S.A."/>
            <person name="Jeon C.O."/>
            <person name="Chun B.H."/>
            <person name="Jeong S.E."/>
        </authorList>
    </citation>
    <scope>NUCLEOTIDE SEQUENCE [LARGE SCALE GENOMIC DNA]</scope>
    <source>
        <strain evidence="7 8">S-16</strain>
    </source>
</reference>
<evidence type="ECO:0000313" key="8">
    <source>
        <dbReference type="Proteomes" id="UP000267464"/>
    </source>
</evidence>
<keyword evidence="8" id="KW-1185">Reference proteome</keyword>
<proteinExistence type="inferred from homology"/>
<feature type="transmembrane region" description="Helical" evidence="6">
    <location>
        <begin position="213"/>
        <end position="231"/>
    </location>
</feature>
<protein>
    <submittedName>
        <fullName evidence="7">Lysoplasmalogenase</fullName>
    </submittedName>
</protein>
<comment type="caution">
    <text evidence="7">The sequence shown here is derived from an EMBL/GenBank/DDBJ whole genome shotgun (WGS) entry which is preliminary data.</text>
</comment>
<gene>
    <name evidence="7" type="ORF">DZC73_12145</name>
</gene>
<feature type="transmembrane region" description="Helical" evidence="6">
    <location>
        <begin position="243"/>
        <end position="261"/>
    </location>
</feature>
<comment type="subcellular location">
    <subcellularLocation>
        <location evidence="1">Membrane</location>
        <topology evidence="1">Multi-pass membrane protein</topology>
    </subcellularLocation>
</comment>
<organism evidence="7 8">
    <name type="scientific">Piscinibacter terrae</name>
    <dbReference type="NCBI Taxonomy" id="2496871"/>
    <lineage>
        <taxon>Bacteria</taxon>
        <taxon>Pseudomonadati</taxon>
        <taxon>Pseudomonadota</taxon>
        <taxon>Betaproteobacteria</taxon>
        <taxon>Burkholderiales</taxon>
        <taxon>Sphaerotilaceae</taxon>
        <taxon>Piscinibacter</taxon>
    </lineage>
</organism>
<evidence type="ECO:0000256" key="5">
    <source>
        <dbReference type="ARBA" id="ARBA00023136"/>
    </source>
</evidence>
<dbReference type="GO" id="GO:0016787">
    <property type="term" value="F:hydrolase activity"/>
    <property type="evidence" value="ECO:0007669"/>
    <property type="project" value="TreeGrafter"/>
</dbReference>
<comment type="similarity">
    <text evidence="2">Belongs to the TMEM86 family.</text>
</comment>
<evidence type="ECO:0000256" key="2">
    <source>
        <dbReference type="ARBA" id="ARBA00007375"/>
    </source>
</evidence>
<evidence type="ECO:0000256" key="6">
    <source>
        <dbReference type="SAM" id="Phobius"/>
    </source>
</evidence>
<evidence type="ECO:0000256" key="3">
    <source>
        <dbReference type="ARBA" id="ARBA00022692"/>
    </source>
</evidence>
<sequence>MRGGAGLPFQQGHRARPIHQAARFRTAHAHRTADSCSRRSGFRQVRATRLLLPLAVAVCAWLAIGAGVGWLPADWLFVFKPLTTVLVIVHALRRDGGSPTVRRWILIGLLLSLGGDVALLWPQQGFVPGLVCFLLAHLSYLFAFTRTAPFLSRRWPFVVYALVAGGILSQLWPGVPGALRAPVVAYVLCLASMAAQAAVVWRASQHGPDAGRGGVLAFGGLLFVCSDALLATNKFAMALPLSSLWILATYWAAQWCIASWLRPREFHG</sequence>
<feature type="transmembrane region" description="Helical" evidence="6">
    <location>
        <begin position="104"/>
        <end position="121"/>
    </location>
</feature>
<feature type="transmembrane region" description="Helical" evidence="6">
    <location>
        <begin position="50"/>
        <end position="69"/>
    </location>
</feature>
<dbReference type="Proteomes" id="UP000267464">
    <property type="component" value="Unassembled WGS sequence"/>
</dbReference>
<dbReference type="PANTHER" id="PTHR31885:SF6">
    <property type="entry name" value="GH04784P"/>
    <property type="match status" value="1"/>
</dbReference>
<keyword evidence="5 6" id="KW-0472">Membrane</keyword>
<keyword evidence="4 6" id="KW-1133">Transmembrane helix</keyword>
<dbReference type="AlphaFoldDB" id="A0A3N7JT06"/>
<accession>A0A3N7JT06</accession>
<keyword evidence="3 6" id="KW-0812">Transmembrane</keyword>
<feature type="transmembrane region" description="Helical" evidence="6">
    <location>
        <begin position="75"/>
        <end position="92"/>
    </location>
</feature>
<dbReference type="EMBL" id="QUSW01000003">
    <property type="protein sequence ID" value="RQP24079.1"/>
    <property type="molecule type" value="Genomic_DNA"/>
</dbReference>
<dbReference type="GO" id="GO:0016020">
    <property type="term" value="C:membrane"/>
    <property type="evidence" value="ECO:0007669"/>
    <property type="project" value="UniProtKB-SubCell"/>
</dbReference>
<feature type="transmembrane region" description="Helical" evidence="6">
    <location>
        <begin position="157"/>
        <end position="175"/>
    </location>
</feature>
<evidence type="ECO:0000256" key="1">
    <source>
        <dbReference type="ARBA" id="ARBA00004141"/>
    </source>
</evidence>
<feature type="transmembrane region" description="Helical" evidence="6">
    <location>
        <begin position="127"/>
        <end position="145"/>
    </location>
</feature>
<name>A0A3N7JT06_9BURK</name>
<evidence type="ECO:0000256" key="4">
    <source>
        <dbReference type="ARBA" id="ARBA00022989"/>
    </source>
</evidence>
<dbReference type="Pfam" id="PF07947">
    <property type="entry name" value="YhhN"/>
    <property type="match status" value="1"/>
</dbReference>
<evidence type="ECO:0000313" key="7">
    <source>
        <dbReference type="EMBL" id="RQP24079.1"/>
    </source>
</evidence>
<dbReference type="PANTHER" id="PTHR31885">
    <property type="entry name" value="GH04784P"/>
    <property type="match status" value="1"/>
</dbReference>